<dbReference type="InterPro" id="IPR034804">
    <property type="entry name" value="SQR/QFR_C/D"/>
</dbReference>
<dbReference type="PIRSF" id="PIRSF000178">
    <property type="entry name" value="SDH_cyt_b560"/>
    <property type="match status" value="1"/>
</dbReference>
<comment type="function">
    <text evidence="1">Membrane-anchoring subunit of succinate dehydrogenase (SDH).</text>
</comment>
<keyword evidence="9 12" id="KW-0408">Iron</keyword>
<organism evidence="14 15">
    <name type="scientific">Plastoroseomonas arctica</name>
    <dbReference type="NCBI Taxonomy" id="1509237"/>
    <lineage>
        <taxon>Bacteria</taxon>
        <taxon>Pseudomonadati</taxon>
        <taxon>Pseudomonadota</taxon>
        <taxon>Alphaproteobacteria</taxon>
        <taxon>Acetobacterales</taxon>
        <taxon>Acetobacteraceae</taxon>
        <taxon>Plastoroseomonas</taxon>
    </lineage>
</organism>
<dbReference type="SUPFAM" id="SSF81343">
    <property type="entry name" value="Fumarate reductase respiratory complex transmembrane subunits"/>
    <property type="match status" value="1"/>
</dbReference>
<dbReference type="GO" id="GO:0006099">
    <property type="term" value="P:tricarboxylic acid cycle"/>
    <property type="evidence" value="ECO:0007669"/>
    <property type="project" value="InterPro"/>
</dbReference>
<evidence type="ECO:0000256" key="3">
    <source>
        <dbReference type="ARBA" id="ARBA00007244"/>
    </source>
</evidence>
<comment type="cofactor">
    <cofactor evidence="12">
        <name>heme</name>
        <dbReference type="ChEBI" id="CHEBI:30413"/>
    </cofactor>
    <text evidence="12">The heme is bound between the two transmembrane subunits.</text>
</comment>
<keyword evidence="8 13" id="KW-1133">Transmembrane helix</keyword>
<evidence type="ECO:0000256" key="10">
    <source>
        <dbReference type="ARBA" id="ARBA00023136"/>
    </source>
</evidence>
<comment type="caution">
    <text evidence="14">The sequence shown here is derived from an EMBL/GenBank/DDBJ whole genome shotgun (WGS) entry which is preliminary data.</text>
</comment>
<evidence type="ECO:0000313" key="14">
    <source>
        <dbReference type="EMBL" id="MBR0655348.1"/>
    </source>
</evidence>
<reference evidence="14" key="2">
    <citation type="journal article" date="2021" name="Syst. Appl. Microbiol.">
        <title>Roseomonas hellenica sp. nov., isolated from roots of wild-growing Alkanna tinctoria.</title>
        <authorList>
            <person name="Rat A."/>
            <person name="Naranjo H.D."/>
            <person name="Lebbe L."/>
            <person name="Cnockaert M."/>
            <person name="Krigas N."/>
            <person name="Grigoriadou K."/>
            <person name="Maloupa E."/>
            <person name="Willems A."/>
        </authorList>
    </citation>
    <scope>NUCLEOTIDE SEQUENCE</scope>
    <source>
        <strain evidence="14">LMG 28251</strain>
    </source>
</reference>
<feature type="transmembrane region" description="Helical" evidence="13">
    <location>
        <begin position="77"/>
        <end position="99"/>
    </location>
</feature>
<dbReference type="PANTHER" id="PTHR10978">
    <property type="entry name" value="SUCCINATE DEHYDROGENASE CYTOCHROME B560 SUBUNIT"/>
    <property type="match status" value="1"/>
</dbReference>
<sequence length="148" mass="15898">MSHSEDGPDATFIGSRTDGTPVVRPLSPHLQVYDMLQMTSSLSILNRATGIAWSVGLIFLVWWLAALAGGPASFASVQWFLGSVIGWVVLAGLIVVAWFHTLAGIRHLVWDAGYGFDMPNTYRSGRMVIAGTAGLSVLTLIILIGAWI</sequence>
<dbReference type="InterPro" id="IPR014314">
    <property type="entry name" value="Succ_DH_cytb556"/>
</dbReference>
<evidence type="ECO:0000256" key="9">
    <source>
        <dbReference type="ARBA" id="ARBA00023004"/>
    </source>
</evidence>
<evidence type="ECO:0000256" key="6">
    <source>
        <dbReference type="ARBA" id="ARBA00022692"/>
    </source>
</evidence>
<dbReference type="GO" id="GO:0046872">
    <property type="term" value="F:metal ion binding"/>
    <property type="evidence" value="ECO:0007669"/>
    <property type="project" value="UniProtKB-KW"/>
</dbReference>
<evidence type="ECO:0000256" key="4">
    <source>
        <dbReference type="ARBA" id="ARBA00020076"/>
    </source>
</evidence>
<gene>
    <name evidence="14" type="primary">sdhC</name>
    <name evidence="14" type="ORF">GXW79_09660</name>
</gene>
<reference evidence="14" key="1">
    <citation type="submission" date="2020-01" db="EMBL/GenBank/DDBJ databases">
        <authorList>
            <person name="Rat A."/>
        </authorList>
    </citation>
    <scope>NUCLEOTIDE SEQUENCE</scope>
    <source>
        <strain evidence="14">LMG 28251</strain>
    </source>
</reference>
<evidence type="ECO:0000256" key="1">
    <source>
        <dbReference type="ARBA" id="ARBA00004050"/>
    </source>
</evidence>
<dbReference type="InterPro" id="IPR000701">
    <property type="entry name" value="SuccDH_FuR_B_TM-su"/>
</dbReference>
<comment type="subunit">
    <text evidence="11">Part of an enzyme complex containing four subunits: a flavoprotein, an iron-sulfur protein, plus two membrane-anchoring proteins, SdhC and SdhD. The complex can form homotrimers.</text>
</comment>
<keyword evidence="6 13" id="KW-0812">Transmembrane</keyword>
<evidence type="ECO:0000256" key="2">
    <source>
        <dbReference type="ARBA" id="ARBA00004141"/>
    </source>
</evidence>
<dbReference type="InterPro" id="IPR018495">
    <property type="entry name" value="Succ_DH_cyt_bsu_CS"/>
</dbReference>
<keyword evidence="5 12" id="KW-0349">Heme</keyword>
<evidence type="ECO:0000256" key="13">
    <source>
        <dbReference type="SAM" id="Phobius"/>
    </source>
</evidence>
<comment type="subcellular location">
    <subcellularLocation>
        <location evidence="2">Membrane</location>
        <topology evidence="2">Multi-pass membrane protein</topology>
    </subcellularLocation>
</comment>
<accession>A0AAF1KP24</accession>
<evidence type="ECO:0000256" key="7">
    <source>
        <dbReference type="ARBA" id="ARBA00022723"/>
    </source>
</evidence>
<evidence type="ECO:0000313" key="15">
    <source>
        <dbReference type="Proteomes" id="UP001196068"/>
    </source>
</evidence>
<evidence type="ECO:0000256" key="11">
    <source>
        <dbReference type="ARBA" id="ARBA00025912"/>
    </source>
</evidence>
<dbReference type="RefSeq" id="WP_211874184.1">
    <property type="nucleotide sequence ID" value="NZ_JAAEDH010000009.1"/>
</dbReference>
<dbReference type="Gene3D" id="1.20.1300.10">
    <property type="entry name" value="Fumarate reductase/succinate dehydrogenase, transmembrane subunit"/>
    <property type="match status" value="1"/>
</dbReference>
<dbReference type="AlphaFoldDB" id="A0AAF1KP24"/>
<evidence type="ECO:0000256" key="12">
    <source>
        <dbReference type="PIRSR" id="PIRSR000178-1"/>
    </source>
</evidence>
<dbReference type="EMBL" id="JAAEDH010000009">
    <property type="protein sequence ID" value="MBR0655348.1"/>
    <property type="molecule type" value="Genomic_DNA"/>
</dbReference>
<keyword evidence="15" id="KW-1185">Reference proteome</keyword>
<evidence type="ECO:0000256" key="8">
    <source>
        <dbReference type="ARBA" id="ARBA00022989"/>
    </source>
</evidence>
<proteinExistence type="inferred from homology"/>
<dbReference type="GO" id="GO:0016020">
    <property type="term" value="C:membrane"/>
    <property type="evidence" value="ECO:0007669"/>
    <property type="project" value="UniProtKB-SubCell"/>
</dbReference>
<feature type="transmembrane region" description="Helical" evidence="13">
    <location>
        <begin position="44"/>
        <end position="65"/>
    </location>
</feature>
<dbReference type="NCBIfam" id="TIGR02970">
    <property type="entry name" value="succ_dehyd_cytB"/>
    <property type="match status" value="1"/>
</dbReference>
<dbReference type="Proteomes" id="UP001196068">
    <property type="component" value="Unassembled WGS sequence"/>
</dbReference>
<feature type="binding site" description="axial binding residue" evidence="12">
    <location>
        <position position="100"/>
    </location>
    <ligand>
        <name>heme</name>
        <dbReference type="ChEBI" id="CHEBI:30413"/>
        <note>ligand shared with second transmembrane subunit</note>
    </ligand>
    <ligandPart>
        <name>Fe</name>
        <dbReference type="ChEBI" id="CHEBI:18248"/>
    </ligandPart>
</feature>
<evidence type="ECO:0000256" key="5">
    <source>
        <dbReference type="ARBA" id="ARBA00022617"/>
    </source>
</evidence>
<protein>
    <recommendedName>
        <fullName evidence="4">Succinate dehydrogenase cytochrome b556 subunit</fullName>
    </recommendedName>
</protein>
<keyword evidence="10 13" id="KW-0472">Membrane</keyword>
<dbReference type="GO" id="GO:0009055">
    <property type="term" value="F:electron transfer activity"/>
    <property type="evidence" value="ECO:0007669"/>
    <property type="project" value="InterPro"/>
</dbReference>
<dbReference type="CDD" id="cd03499">
    <property type="entry name" value="SQR_TypeC_SdhC"/>
    <property type="match status" value="1"/>
</dbReference>
<comment type="similarity">
    <text evidence="3">Belongs to the cytochrome b560 family.</text>
</comment>
<dbReference type="PANTHER" id="PTHR10978:SF5">
    <property type="entry name" value="SUCCINATE DEHYDROGENASE CYTOCHROME B560 SUBUNIT, MITOCHONDRIAL"/>
    <property type="match status" value="1"/>
</dbReference>
<name>A0AAF1KP24_9PROT</name>
<dbReference type="Pfam" id="PF01127">
    <property type="entry name" value="Sdh_cyt"/>
    <property type="match status" value="1"/>
</dbReference>
<feature type="transmembrane region" description="Helical" evidence="13">
    <location>
        <begin position="127"/>
        <end position="147"/>
    </location>
</feature>
<dbReference type="PROSITE" id="PS01001">
    <property type="entry name" value="SDH_CYT_2"/>
    <property type="match status" value="1"/>
</dbReference>
<keyword evidence="7 12" id="KW-0479">Metal-binding</keyword>